<keyword evidence="1" id="KW-0472">Membrane</keyword>
<gene>
    <name evidence="2" type="ORF">GCM10009827_100610</name>
</gene>
<accession>A0ABP4NKB3</accession>
<evidence type="ECO:0000313" key="2">
    <source>
        <dbReference type="EMBL" id="GAA1562887.1"/>
    </source>
</evidence>
<feature type="transmembrane region" description="Helical" evidence="1">
    <location>
        <begin position="75"/>
        <end position="93"/>
    </location>
</feature>
<keyword evidence="1" id="KW-0812">Transmembrane</keyword>
<feature type="transmembrane region" description="Helical" evidence="1">
    <location>
        <begin position="465"/>
        <end position="485"/>
    </location>
</feature>
<keyword evidence="3" id="KW-1185">Reference proteome</keyword>
<feature type="transmembrane region" description="Helical" evidence="1">
    <location>
        <begin position="226"/>
        <end position="243"/>
    </location>
</feature>
<proteinExistence type="predicted"/>
<feature type="transmembrane region" description="Helical" evidence="1">
    <location>
        <begin position="113"/>
        <end position="132"/>
    </location>
</feature>
<feature type="transmembrane region" description="Helical" evidence="1">
    <location>
        <begin position="433"/>
        <end position="453"/>
    </location>
</feature>
<sequence>MAVATVGVLWFYDVSPATTGIFAAYIAIGITLPGTLLWRLVHRGARALPEDLAAGTAIGYAIEVLAYIPARALGVPLAAQLVPLAVIVAFAGVPRLRRYWRGAGPAARTPLAWSWAMAVLALVMLAWAANYYRFVGMKWPSYGMTDIDLPFHLALTGEIKHHMDLVTPWVTSEGVFYHWFVYADFASTSWATGIEPWVLLNRLSLLPMVMAYVLLIAAFGRRVTGSWLGGALASLAAFLVLSPDPYGWQLNGFYQTYAFNPMDDGSNLKLFLWTSPTQTFGSLLFVPLMLLLVDLLREHGGDRRRWVLFALLPGAIMGAKATFLPTLLCGLLLVVCAQLVFRRRLNRVALAALVIVGAWMAFANLVLFGGESQGLDIVPLGGMRHNPAGGTTGFVADPKMYRLVILLALTVLCWVCMWAGAAGLRRRLFDAEVLLMAGLGIVGMAALMLFAHSGGSAEGFFLMGARPYLATLAVWGLLLLAPALTWHTARPLLVAFGAGVLVIFAIRAVDGTHLPKFSPTYRTVQLAAKLTYPYAILALVIVVAAVLAWRYRSRLGGVRPAALVVTLMLGFTLPTVASQIANVYPTAQKDGWKNAAKLWPIVTEGTLDAGRWLRANSSSDDLVATNAHCVYLTPEDGCDRRHFGIAAYSERRVLVESWAYTAEAHSQERTQGVMQQYSMYWHPQIIIDNDAAFTAPSAETVGKLRDQYGVRWLWVEDVSNWYYVDKPPYPEEVNVSPDLGKFAQLRYRAGHVAVYEIK</sequence>
<name>A0ABP4NKB3_9ACTN</name>
<dbReference type="EMBL" id="BAAAQD010000032">
    <property type="protein sequence ID" value="GAA1562887.1"/>
    <property type="molecule type" value="Genomic_DNA"/>
</dbReference>
<comment type="caution">
    <text evidence="2">The sequence shown here is derived from an EMBL/GenBank/DDBJ whole genome shotgun (WGS) entry which is preliminary data.</text>
</comment>
<feature type="transmembrane region" description="Helical" evidence="1">
    <location>
        <begin position="199"/>
        <end position="219"/>
    </location>
</feature>
<dbReference type="Proteomes" id="UP001501470">
    <property type="component" value="Unassembled WGS sequence"/>
</dbReference>
<feature type="transmembrane region" description="Helical" evidence="1">
    <location>
        <begin position="530"/>
        <end position="549"/>
    </location>
</feature>
<feature type="transmembrane region" description="Helical" evidence="1">
    <location>
        <begin position="348"/>
        <end position="370"/>
    </location>
</feature>
<feature type="transmembrane region" description="Helical" evidence="1">
    <location>
        <begin position="561"/>
        <end position="581"/>
    </location>
</feature>
<reference evidence="3" key="1">
    <citation type="journal article" date="2019" name="Int. J. Syst. Evol. Microbiol.">
        <title>The Global Catalogue of Microorganisms (GCM) 10K type strain sequencing project: providing services to taxonomists for standard genome sequencing and annotation.</title>
        <authorList>
            <consortium name="The Broad Institute Genomics Platform"/>
            <consortium name="The Broad Institute Genome Sequencing Center for Infectious Disease"/>
            <person name="Wu L."/>
            <person name="Ma J."/>
        </authorList>
    </citation>
    <scope>NUCLEOTIDE SEQUENCE [LARGE SCALE GENOMIC DNA]</scope>
    <source>
        <strain evidence="3">JCM 15933</strain>
    </source>
</reference>
<feature type="transmembrane region" description="Helical" evidence="1">
    <location>
        <begin position="270"/>
        <end position="292"/>
    </location>
</feature>
<feature type="transmembrane region" description="Helical" evidence="1">
    <location>
        <begin position="20"/>
        <end position="40"/>
    </location>
</feature>
<keyword evidence="1" id="KW-1133">Transmembrane helix</keyword>
<organism evidence="2 3">
    <name type="scientific">Dactylosporangium maewongense</name>
    <dbReference type="NCBI Taxonomy" id="634393"/>
    <lineage>
        <taxon>Bacteria</taxon>
        <taxon>Bacillati</taxon>
        <taxon>Actinomycetota</taxon>
        <taxon>Actinomycetes</taxon>
        <taxon>Micromonosporales</taxon>
        <taxon>Micromonosporaceae</taxon>
        <taxon>Dactylosporangium</taxon>
    </lineage>
</organism>
<evidence type="ECO:0000256" key="1">
    <source>
        <dbReference type="SAM" id="Phobius"/>
    </source>
</evidence>
<protein>
    <submittedName>
        <fullName evidence="2">Uncharacterized protein</fullName>
    </submittedName>
</protein>
<feature type="transmembrane region" description="Helical" evidence="1">
    <location>
        <begin position="400"/>
        <end position="421"/>
    </location>
</feature>
<feature type="transmembrane region" description="Helical" evidence="1">
    <location>
        <begin position="492"/>
        <end position="510"/>
    </location>
</feature>
<evidence type="ECO:0000313" key="3">
    <source>
        <dbReference type="Proteomes" id="UP001501470"/>
    </source>
</evidence>